<dbReference type="EMBL" id="CP068053">
    <property type="protein sequence ID" value="QQT01082.1"/>
    <property type="molecule type" value="Genomic_DNA"/>
</dbReference>
<evidence type="ECO:0000256" key="5">
    <source>
        <dbReference type="ARBA" id="ARBA00022989"/>
    </source>
</evidence>
<dbReference type="GO" id="GO:0004713">
    <property type="term" value="F:protein tyrosine kinase activity"/>
    <property type="evidence" value="ECO:0007669"/>
    <property type="project" value="TreeGrafter"/>
</dbReference>
<dbReference type="Pfam" id="PF13807">
    <property type="entry name" value="GNVR"/>
    <property type="match status" value="1"/>
</dbReference>
<evidence type="ECO:0000313" key="11">
    <source>
        <dbReference type="EMBL" id="QQT01082.1"/>
    </source>
</evidence>
<reference evidence="11 12" key="1">
    <citation type="submission" date="2021-01" db="EMBL/GenBank/DDBJ databases">
        <title>FDA dAtabase for Regulatory Grade micrObial Sequences (FDA-ARGOS): Supporting development and validation of Infectious Disease Dx tests.</title>
        <authorList>
            <person name="Nelson B."/>
            <person name="Plummer A."/>
            <person name="Tallon L."/>
            <person name="Sadzewicz L."/>
            <person name="Zhao X."/>
            <person name="Boylan J."/>
            <person name="Ott S."/>
            <person name="Bowen H."/>
            <person name="Vavikolanu K."/>
            <person name="Mehta A."/>
            <person name="Aluvathingal J."/>
            <person name="Nadendla S."/>
            <person name="Myers T."/>
            <person name="Yan Y."/>
            <person name="Sichtig H."/>
        </authorList>
    </citation>
    <scope>NUCLEOTIDE SEQUENCE [LARGE SCALE GENOMIC DNA]</scope>
    <source>
        <strain evidence="11 12">FDAARGOS_1161</strain>
    </source>
</reference>
<evidence type="ECO:0000313" key="12">
    <source>
        <dbReference type="Proteomes" id="UP000595254"/>
    </source>
</evidence>
<evidence type="ECO:0000256" key="1">
    <source>
        <dbReference type="ARBA" id="ARBA00004651"/>
    </source>
</evidence>
<dbReference type="RefSeq" id="WP_040375601.1">
    <property type="nucleotide sequence ID" value="NZ_CP068053.1"/>
</dbReference>
<proteinExistence type="inferred from homology"/>
<feature type="transmembrane region" description="Helical" evidence="8">
    <location>
        <begin position="173"/>
        <end position="197"/>
    </location>
</feature>
<evidence type="ECO:0000256" key="7">
    <source>
        <dbReference type="SAM" id="MobiDB-lite"/>
    </source>
</evidence>
<keyword evidence="12" id="KW-1185">Reference proteome</keyword>
<organism evidence="11 12">
    <name type="scientific">Peribacillus psychrosaccharolyticus</name>
    <name type="common">Bacillus psychrosaccharolyticus</name>
    <dbReference type="NCBI Taxonomy" id="1407"/>
    <lineage>
        <taxon>Bacteria</taxon>
        <taxon>Bacillati</taxon>
        <taxon>Bacillota</taxon>
        <taxon>Bacilli</taxon>
        <taxon>Bacillales</taxon>
        <taxon>Bacillaceae</taxon>
        <taxon>Peribacillus</taxon>
    </lineage>
</organism>
<dbReference type="InterPro" id="IPR032807">
    <property type="entry name" value="GNVR"/>
</dbReference>
<feature type="domain" description="Tyrosine-protein kinase G-rich" evidence="10">
    <location>
        <begin position="141"/>
        <end position="193"/>
    </location>
</feature>
<keyword evidence="4 8" id="KW-0812">Transmembrane</keyword>
<evidence type="ECO:0000256" key="3">
    <source>
        <dbReference type="ARBA" id="ARBA00022475"/>
    </source>
</evidence>
<dbReference type="Proteomes" id="UP000595254">
    <property type="component" value="Chromosome"/>
</dbReference>
<feature type="transmembrane region" description="Helical" evidence="8">
    <location>
        <begin position="18"/>
        <end position="40"/>
    </location>
</feature>
<dbReference type="PANTHER" id="PTHR32309:SF13">
    <property type="entry name" value="FERRIC ENTEROBACTIN TRANSPORT PROTEIN FEPE"/>
    <property type="match status" value="1"/>
</dbReference>
<evidence type="ECO:0000256" key="8">
    <source>
        <dbReference type="SAM" id="Phobius"/>
    </source>
</evidence>
<accession>A0A974NNF8</accession>
<gene>
    <name evidence="11" type="ORF">I6J18_04035</name>
</gene>
<comment type="similarity">
    <text evidence="2">Belongs to the CpsC/CapA family.</text>
</comment>
<sequence length="245" mass="26840">MEETISIKDIFYTLKKRLILIVLITVGAVLISGSISYFVLTPIYQASTQILVNPKDTENQLDVTKLSSNVEIIKTYSVIIKSPAILEKVIDQLDLNQSVTSLSNTMTINSQDNSQVFSLTVENSDPALAVTIANTVSETFQKEIKNIMNIDNVSILAKANLPDNPAPVTPNNLLNIAIAVVVGLMAGIGLAFLLDYLDNTVKDSKELEALLNLPVLGSIRKFDKSTQKKSKNNTANRIRSEMNES</sequence>
<evidence type="ECO:0000259" key="10">
    <source>
        <dbReference type="Pfam" id="PF13807"/>
    </source>
</evidence>
<feature type="domain" description="Polysaccharide chain length determinant N-terminal" evidence="9">
    <location>
        <begin position="3"/>
        <end position="93"/>
    </location>
</feature>
<evidence type="ECO:0000259" key="9">
    <source>
        <dbReference type="Pfam" id="PF02706"/>
    </source>
</evidence>
<name>A0A974NNF8_PERPY</name>
<evidence type="ECO:0000256" key="6">
    <source>
        <dbReference type="ARBA" id="ARBA00023136"/>
    </source>
</evidence>
<dbReference type="InterPro" id="IPR003856">
    <property type="entry name" value="LPS_length_determ_N"/>
</dbReference>
<dbReference type="InterPro" id="IPR050445">
    <property type="entry name" value="Bact_polysacc_biosynth/exp"/>
</dbReference>
<evidence type="ECO:0000256" key="4">
    <source>
        <dbReference type="ARBA" id="ARBA00022692"/>
    </source>
</evidence>
<comment type="subcellular location">
    <subcellularLocation>
        <location evidence="1">Cell membrane</location>
        <topology evidence="1">Multi-pass membrane protein</topology>
    </subcellularLocation>
</comment>
<dbReference type="PANTHER" id="PTHR32309">
    <property type="entry name" value="TYROSINE-PROTEIN KINASE"/>
    <property type="match status" value="1"/>
</dbReference>
<feature type="region of interest" description="Disordered" evidence="7">
    <location>
        <begin position="224"/>
        <end position="245"/>
    </location>
</feature>
<keyword evidence="3" id="KW-1003">Cell membrane</keyword>
<dbReference type="KEGG" id="ppsr:I6J18_04035"/>
<keyword evidence="6 8" id="KW-0472">Membrane</keyword>
<evidence type="ECO:0000256" key="2">
    <source>
        <dbReference type="ARBA" id="ARBA00006683"/>
    </source>
</evidence>
<keyword evidence="5 8" id="KW-1133">Transmembrane helix</keyword>
<dbReference type="GO" id="GO:0005886">
    <property type="term" value="C:plasma membrane"/>
    <property type="evidence" value="ECO:0007669"/>
    <property type="project" value="UniProtKB-SubCell"/>
</dbReference>
<protein>
    <submittedName>
        <fullName evidence="11">Capsular biosynthesis protein</fullName>
    </submittedName>
</protein>
<dbReference type="AlphaFoldDB" id="A0A974NNF8"/>
<dbReference type="Pfam" id="PF02706">
    <property type="entry name" value="Wzz"/>
    <property type="match status" value="1"/>
</dbReference>